<keyword evidence="2" id="KW-0238">DNA-binding</keyword>
<evidence type="ECO:0000313" key="6">
    <source>
        <dbReference type="Proteomes" id="UP000002931"/>
    </source>
</evidence>
<dbReference type="AlphaFoldDB" id="A3VE32"/>
<evidence type="ECO:0000256" key="1">
    <source>
        <dbReference type="ARBA" id="ARBA00023015"/>
    </source>
</evidence>
<dbReference type="CDD" id="cd06170">
    <property type="entry name" value="LuxR_C_like"/>
    <property type="match status" value="1"/>
</dbReference>
<keyword evidence="6" id="KW-1185">Reference proteome</keyword>
<dbReference type="InterPro" id="IPR016032">
    <property type="entry name" value="Sig_transdc_resp-reg_C-effctor"/>
</dbReference>
<keyword evidence="3" id="KW-0804">Transcription</keyword>
<dbReference type="Gene3D" id="1.10.10.10">
    <property type="entry name" value="Winged helix-like DNA-binding domain superfamily/Winged helix DNA-binding domain"/>
    <property type="match status" value="1"/>
</dbReference>
<dbReference type="Proteomes" id="UP000002931">
    <property type="component" value="Unassembled WGS sequence"/>
</dbReference>
<dbReference type="HOGENOM" id="CLU_092784_0_0_5"/>
<dbReference type="PANTHER" id="PTHR44688:SF16">
    <property type="entry name" value="DNA-BINDING TRANSCRIPTIONAL ACTIVATOR DEVR_DOSR"/>
    <property type="match status" value="1"/>
</dbReference>
<evidence type="ECO:0000313" key="5">
    <source>
        <dbReference type="EMBL" id="EAQ13771.1"/>
    </source>
</evidence>
<dbReference type="Gene3D" id="3.30.450.80">
    <property type="entry name" value="Transcription factor LuxR-like, autoinducer-binding domain"/>
    <property type="match status" value="1"/>
</dbReference>
<dbReference type="Pfam" id="PF00196">
    <property type="entry name" value="GerE"/>
    <property type="match status" value="1"/>
</dbReference>
<dbReference type="SUPFAM" id="SSF75516">
    <property type="entry name" value="Pheromone-binding domain of LuxR-like quorum-sensing transcription factors"/>
    <property type="match status" value="1"/>
</dbReference>
<feature type="domain" description="HTH luxR-type" evidence="4">
    <location>
        <begin position="152"/>
        <end position="217"/>
    </location>
</feature>
<dbReference type="InterPro" id="IPR036693">
    <property type="entry name" value="TF_LuxR_autoind-bd_dom_sf"/>
</dbReference>
<comment type="caution">
    <text evidence="5">The sequence shown here is derived from an EMBL/GenBank/DDBJ whole genome shotgun (WGS) entry which is preliminary data.</text>
</comment>
<dbReference type="PROSITE" id="PS50043">
    <property type="entry name" value="HTH_LUXR_2"/>
    <property type="match status" value="1"/>
</dbReference>
<evidence type="ECO:0000256" key="2">
    <source>
        <dbReference type="ARBA" id="ARBA00023125"/>
    </source>
</evidence>
<dbReference type="Pfam" id="PF03472">
    <property type="entry name" value="Autoind_bind"/>
    <property type="match status" value="1"/>
</dbReference>
<proteinExistence type="predicted"/>
<dbReference type="SUPFAM" id="SSF46894">
    <property type="entry name" value="C-terminal effector domain of the bipartite response regulators"/>
    <property type="match status" value="1"/>
</dbReference>
<organism evidence="5 6">
    <name type="scientific">Maritimibacter alkaliphilus HTCC2654</name>
    <dbReference type="NCBI Taxonomy" id="314271"/>
    <lineage>
        <taxon>Bacteria</taxon>
        <taxon>Pseudomonadati</taxon>
        <taxon>Pseudomonadota</taxon>
        <taxon>Alphaproteobacteria</taxon>
        <taxon>Rhodobacterales</taxon>
        <taxon>Roseobacteraceae</taxon>
        <taxon>Maritimibacter</taxon>
    </lineage>
</organism>
<dbReference type="GO" id="GO:0006355">
    <property type="term" value="P:regulation of DNA-templated transcription"/>
    <property type="evidence" value="ECO:0007669"/>
    <property type="project" value="InterPro"/>
</dbReference>
<evidence type="ECO:0000256" key="3">
    <source>
        <dbReference type="ARBA" id="ARBA00023163"/>
    </source>
</evidence>
<reference evidence="5 6" key="1">
    <citation type="journal article" date="2010" name="J. Bacteriol.">
        <title>Genome sequences of Pelagibaca bermudensis HTCC2601T and Maritimibacter alkaliphilus HTCC2654T, the type strains of two marine Roseobacter genera.</title>
        <authorList>
            <person name="Thrash J.C."/>
            <person name="Cho J.C."/>
            <person name="Ferriera S."/>
            <person name="Johnson J."/>
            <person name="Vergin K.L."/>
            <person name="Giovannoni S.J."/>
        </authorList>
    </citation>
    <scope>NUCLEOTIDE SEQUENCE [LARGE SCALE GENOMIC DNA]</scope>
    <source>
        <strain evidence="5 6">HTCC2654</strain>
    </source>
</reference>
<dbReference type="InterPro" id="IPR005143">
    <property type="entry name" value="TF_LuxR_autoind-bd_dom"/>
</dbReference>
<keyword evidence="1" id="KW-0805">Transcription regulation</keyword>
<protein>
    <submittedName>
        <fullName evidence="5">Autoinducer-binding transcriptional regulator, LuxR family protein</fullName>
    </submittedName>
</protein>
<dbReference type="InterPro" id="IPR000792">
    <property type="entry name" value="Tscrpt_reg_LuxR_C"/>
</dbReference>
<dbReference type="EMBL" id="AAMT01000004">
    <property type="protein sequence ID" value="EAQ13771.1"/>
    <property type="molecule type" value="Genomic_DNA"/>
</dbReference>
<dbReference type="InterPro" id="IPR036388">
    <property type="entry name" value="WH-like_DNA-bd_sf"/>
</dbReference>
<accession>A3VE32</accession>
<dbReference type="PRINTS" id="PR00038">
    <property type="entry name" value="HTHLUXR"/>
</dbReference>
<dbReference type="eggNOG" id="COG2197">
    <property type="taxonomic scope" value="Bacteria"/>
</dbReference>
<dbReference type="PANTHER" id="PTHR44688">
    <property type="entry name" value="DNA-BINDING TRANSCRIPTIONAL ACTIVATOR DEVR_DOSR"/>
    <property type="match status" value="1"/>
</dbReference>
<gene>
    <name evidence="5" type="ORF">RB2654_03619</name>
</gene>
<sequence>MATFGFDRLIYGYTRFATPNSVGELIDALFLTNHNPTYFRQFIEERMFLHAPLTRWARENESGYCSWGALWTRPEDLTEKELEVIAFNRAMNVTAGYTVAVPTASDRSHALFALTGAHGLTQQDLDEIWAENGKEIDVLCNIVHLKIASLPIETNRPKLSKRQLEVLEWVSEGKSNQDVATIMDVSVPTIEKHLRLAREKLGVDTTAQAIAKITFLNQIHVRSSQGGAVQLNDDVDDGSSYVSRRLRRADEDY</sequence>
<evidence type="ECO:0000259" key="4">
    <source>
        <dbReference type="PROSITE" id="PS50043"/>
    </source>
</evidence>
<dbReference type="SMART" id="SM00421">
    <property type="entry name" value="HTH_LUXR"/>
    <property type="match status" value="1"/>
</dbReference>
<name>A3VE32_9RHOB</name>
<dbReference type="STRING" id="314271.RB2654_03619"/>
<dbReference type="GO" id="GO:0003677">
    <property type="term" value="F:DNA binding"/>
    <property type="evidence" value="ECO:0007669"/>
    <property type="project" value="UniProtKB-KW"/>
</dbReference>